<evidence type="ECO:0000313" key="2">
    <source>
        <dbReference type="Proteomes" id="UP000054717"/>
    </source>
</evidence>
<name>A0A158KHA7_9BURK</name>
<dbReference type="CDD" id="cd17242">
    <property type="entry name" value="MobM_relaxase"/>
    <property type="match status" value="1"/>
</dbReference>
<dbReference type="AlphaFoldDB" id="A0A158KHA7"/>
<dbReference type="Pfam" id="PF01076">
    <property type="entry name" value="Mob_Pre"/>
    <property type="match status" value="1"/>
</dbReference>
<organism evidence="1 2">
    <name type="scientific">Caballeronia telluris</name>
    <dbReference type="NCBI Taxonomy" id="326475"/>
    <lineage>
        <taxon>Bacteria</taxon>
        <taxon>Pseudomonadati</taxon>
        <taxon>Pseudomonadota</taxon>
        <taxon>Betaproteobacteria</taxon>
        <taxon>Burkholderiales</taxon>
        <taxon>Burkholderiaceae</taxon>
        <taxon>Caballeronia</taxon>
    </lineage>
</organism>
<sequence>MSAKLGGMVTDDDDSQFIGVHVLKTWSDTELRRRAVSKSGRLGPVRKNRSLDVAARHNLREFPGDGAGKIDRARSNHNRVLFGPTRARDVVSRALHLCQANGIAVHAGALLTTKERDRLKLVVPEGHEVLRADTARACEVVISLPSDSTIDERAFFDDALEWARTFFARCGTLLSALVHLDQGRPHMHMLYLPLLGFGKMSGTPFTARDRLVLMHANFHAVVGVKYGLADRISTQDRYQKTLERMAA</sequence>
<proteinExistence type="predicted"/>
<dbReference type="GO" id="GO:0006310">
    <property type="term" value="P:DNA recombination"/>
    <property type="evidence" value="ECO:0007669"/>
    <property type="project" value="InterPro"/>
</dbReference>
<evidence type="ECO:0000313" key="1">
    <source>
        <dbReference type="EMBL" id="SAL80149.1"/>
    </source>
</evidence>
<dbReference type="InterPro" id="IPR001668">
    <property type="entry name" value="Mob_Pre"/>
</dbReference>
<accession>A0A158KHA7</accession>
<protein>
    <submittedName>
        <fullName evidence="1">Plasmid recombination enzyme</fullName>
    </submittedName>
</protein>
<reference evidence="1" key="1">
    <citation type="submission" date="2016-01" db="EMBL/GenBank/DDBJ databases">
        <authorList>
            <person name="Peeters Charlotte."/>
        </authorList>
    </citation>
    <scope>NUCLEOTIDE SEQUENCE</scope>
    <source>
        <strain evidence="1">LMG 22936</strain>
    </source>
</reference>
<keyword evidence="2" id="KW-1185">Reference proteome</keyword>
<dbReference type="RefSeq" id="WP_087633858.1">
    <property type="nucleotide sequence ID" value="NZ_FCNZ02000063.1"/>
</dbReference>
<gene>
    <name evidence="1" type="ORF">AWB66_06189</name>
</gene>
<dbReference type="Proteomes" id="UP000054717">
    <property type="component" value="Unassembled WGS sequence"/>
</dbReference>
<comment type="caution">
    <text evidence="1">The sequence shown here is derived from an EMBL/GenBank/DDBJ whole genome shotgun (WGS) entry which is preliminary data.</text>
</comment>
<dbReference type="GO" id="GO:0003677">
    <property type="term" value="F:DNA binding"/>
    <property type="evidence" value="ECO:0007669"/>
    <property type="project" value="InterPro"/>
</dbReference>
<dbReference type="EMBL" id="FCNZ02000063">
    <property type="protein sequence ID" value="SAL80149.1"/>
    <property type="molecule type" value="Genomic_DNA"/>
</dbReference>
<dbReference type="Gene3D" id="3.30.930.30">
    <property type="match status" value="1"/>
</dbReference>
<dbReference type="STRING" id="326475.AWB66_06189"/>